<evidence type="ECO:0000313" key="2">
    <source>
        <dbReference type="EMBL" id="JAG21978.1"/>
    </source>
</evidence>
<feature type="region of interest" description="Disordered" evidence="1">
    <location>
        <begin position="1"/>
        <end position="100"/>
    </location>
</feature>
<accession>A0A0A9XT27</accession>
<feature type="compositionally biased region" description="Polar residues" evidence="1">
    <location>
        <begin position="81"/>
        <end position="100"/>
    </location>
</feature>
<reference evidence="3" key="3">
    <citation type="journal article" date="2016" name="Gigascience">
        <title>De novo construction of an expanded transcriptome assembly for the western tarnished plant bug, Lygus hesperus.</title>
        <authorList>
            <person name="Tassone E.E."/>
            <person name="Geib S.M."/>
            <person name="Hall B."/>
            <person name="Fabrick J.A."/>
            <person name="Brent C.S."/>
            <person name="Hull J.J."/>
        </authorList>
    </citation>
    <scope>NUCLEOTIDE SEQUENCE</scope>
</reference>
<gene>
    <name evidence="2" type="ORF">CM83_35321</name>
    <name evidence="3" type="ORF">g.34320</name>
</gene>
<reference evidence="2" key="2">
    <citation type="submission" date="2014-07" db="EMBL/GenBank/DDBJ databases">
        <authorList>
            <person name="Hull J."/>
        </authorList>
    </citation>
    <scope>NUCLEOTIDE SEQUENCE</scope>
</reference>
<dbReference type="EMBL" id="GBHO01021626">
    <property type="protein sequence ID" value="JAG21978.1"/>
    <property type="molecule type" value="Transcribed_RNA"/>
</dbReference>
<evidence type="ECO:0000256" key="1">
    <source>
        <dbReference type="SAM" id="MobiDB-lite"/>
    </source>
</evidence>
<feature type="compositionally biased region" description="Polar residues" evidence="1">
    <location>
        <begin position="34"/>
        <end position="45"/>
    </location>
</feature>
<reference evidence="2" key="1">
    <citation type="journal article" date="2014" name="PLoS ONE">
        <title>Transcriptome-Based Identification of ABC Transporters in the Western Tarnished Plant Bug Lygus hesperus.</title>
        <authorList>
            <person name="Hull J.J."/>
            <person name="Chaney K."/>
            <person name="Geib S.M."/>
            <person name="Fabrick J.A."/>
            <person name="Brent C.S."/>
            <person name="Walsh D."/>
            <person name="Lavine L.C."/>
        </authorList>
    </citation>
    <scope>NUCLEOTIDE SEQUENCE</scope>
</reference>
<name>A0A0A9XT27_LYGHE</name>
<feature type="compositionally biased region" description="Low complexity" evidence="1">
    <location>
        <begin position="46"/>
        <end position="63"/>
    </location>
</feature>
<sequence>MQLDAQKRSKVHADKSGNISKTDTKDDKDKHIVTATNTNNSTKVDSANNTTNAVDDTNVNTSTPSNDTNAATEKDVECVPNSEQAEQQHSDSSAFNTTHT</sequence>
<proteinExistence type="predicted"/>
<organism evidence="2">
    <name type="scientific">Lygus hesperus</name>
    <name type="common">Western plant bug</name>
    <dbReference type="NCBI Taxonomy" id="30085"/>
    <lineage>
        <taxon>Eukaryota</taxon>
        <taxon>Metazoa</taxon>
        <taxon>Ecdysozoa</taxon>
        <taxon>Arthropoda</taxon>
        <taxon>Hexapoda</taxon>
        <taxon>Insecta</taxon>
        <taxon>Pterygota</taxon>
        <taxon>Neoptera</taxon>
        <taxon>Paraneoptera</taxon>
        <taxon>Hemiptera</taxon>
        <taxon>Heteroptera</taxon>
        <taxon>Panheteroptera</taxon>
        <taxon>Cimicomorpha</taxon>
        <taxon>Miridae</taxon>
        <taxon>Mirini</taxon>
        <taxon>Lygus</taxon>
    </lineage>
</organism>
<evidence type="ECO:0000313" key="3">
    <source>
        <dbReference type="EMBL" id="JAQ10733.1"/>
    </source>
</evidence>
<dbReference type="AlphaFoldDB" id="A0A0A9XT27"/>
<dbReference type="EMBL" id="GDHC01007896">
    <property type="protein sequence ID" value="JAQ10733.1"/>
    <property type="molecule type" value="Transcribed_RNA"/>
</dbReference>
<protein>
    <submittedName>
        <fullName evidence="2">Uncharacterized protein</fullName>
    </submittedName>
</protein>
<feature type="compositionally biased region" description="Basic and acidic residues" evidence="1">
    <location>
        <begin position="1"/>
        <end position="15"/>
    </location>
</feature>
<feature type="compositionally biased region" description="Basic and acidic residues" evidence="1">
    <location>
        <begin position="22"/>
        <end position="32"/>
    </location>
</feature>